<evidence type="ECO:0000313" key="2">
    <source>
        <dbReference type="EMBL" id="KAF5780162.1"/>
    </source>
</evidence>
<keyword evidence="3" id="KW-1185">Reference proteome</keyword>
<reference evidence="2" key="2">
    <citation type="submission" date="2020-06" db="EMBL/GenBank/DDBJ databases">
        <title>Helianthus annuus Genome sequencing and assembly Release 2.</title>
        <authorList>
            <person name="Gouzy J."/>
            <person name="Langlade N."/>
            <person name="Munos S."/>
        </authorList>
    </citation>
    <scope>NUCLEOTIDE SEQUENCE</scope>
    <source>
        <tissue evidence="2">Leaves</tissue>
    </source>
</reference>
<protein>
    <submittedName>
        <fullName evidence="2">Uncharacterized protein</fullName>
    </submittedName>
</protein>
<accession>A0A9K3HKU6</accession>
<proteinExistence type="predicted"/>
<name>A0A9K3HKU6_HELAN</name>
<feature type="region of interest" description="Disordered" evidence="1">
    <location>
        <begin position="1"/>
        <end position="57"/>
    </location>
</feature>
<dbReference type="EMBL" id="MNCJ02000326">
    <property type="protein sequence ID" value="KAF5780162.1"/>
    <property type="molecule type" value="Genomic_DNA"/>
</dbReference>
<gene>
    <name evidence="2" type="ORF">HanXRQr2_Chr11g0468841</name>
</gene>
<evidence type="ECO:0000313" key="3">
    <source>
        <dbReference type="Proteomes" id="UP000215914"/>
    </source>
</evidence>
<sequence length="57" mass="6453">MARRLWPSIPTKTKQAMRGDYDGSERFGGGGFEKRNFDGDGYDKRHGDGGNFSRKQI</sequence>
<dbReference type="AlphaFoldDB" id="A0A9K3HKU6"/>
<evidence type="ECO:0000256" key="1">
    <source>
        <dbReference type="SAM" id="MobiDB-lite"/>
    </source>
</evidence>
<organism evidence="2 3">
    <name type="scientific">Helianthus annuus</name>
    <name type="common">Common sunflower</name>
    <dbReference type="NCBI Taxonomy" id="4232"/>
    <lineage>
        <taxon>Eukaryota</taxon>
        <taxon>Viridiplantae</taxon>
        <taxon>Streptophyta</taxon>
        <taxon>Embryophyta</taxon>
        <taxon>Tracheophyta</taxon>
        <taxon>Spermatophyta</taxon>
        <taxon>Magnoliopsida</taxon>
        <taxon>eudicotyledons</taxon>
        <taxon>Gunneridae</taxon>
        <taxon>Pentapetalae</taxon>
        <taxon>asterids</taxon>
        <taxon>campanulids</taxon>
        <taxon>Asterales</taxon>
        <taxon>Asteraceae</taxon>
        <taxon>Asteroideae</taxon>
        <taxon>Heliantheae alliance</taxon>
        <taxon>Heliantheae</taxon>
        <taxon>Helianthus</taxon>
    </lineage>
</organism>
<feature type="compositionally biased region" description="Basic and acidic residues" evidence="1">
    <location>
        <begin position="32"/>
        <end position="48"/>
    </location>
</feature>
<dbReference type="Proteomes" id="UP000215914">
    <property type="component" value="Unassembled WGS sequence"/>
</dbReference>
<comment type="caution">
    <text evidence="2">The sequence shown here is derived from an EMBL/GenBank/DDBJ whole genome shotgun (WGS) entry which is preliminary data.</text>
</comment>
<dbReference type="Gramene" id="mRNA:HanXRQr2_Chr11g0468841">
    <property type="protein sequence ID" value="mRNA:HanXRQr2_Chr11g0468841"/>
    <property type="gene ID" value="HanXRQr2_Chr11g0468841"/>
</dbReference>
<reference evidence="2" key="1">
    <citation type="journal article" date="2017" name="Nature">
        <title>The sunflower genome provides insights into oil metabolism, flowering and Asterid evolution.</title>
        <authorList>
            <person name="Badouin H."/>
            <person name="Gouzy J."/>
            <person name="Grassa C.J."/>
            <person name="Murat F."/>
            <person name="Staton S.E."/>
            <person name="Cottret L."/>
            <person name="Lelandais-Briere C."/>
            <person name="Owens G.L."/>
            <person name="Carrere S."/>
            <person name="Mayjonade B."/>
            <person name="Legrand L."/>
            <person name="Gill N."/>
            <person name="Kane N.C."/>
            <person name="Bowers J.E."/>
            <person name="Hubner S."/>
            <person name="Bellec A."/>
            <person name="Berard A."/>
            <person name="Berges H."/>
            <person name="Blanchet N."/>
            <person name="Boniface M.C."/>
            <person name="Brunel D."/>
            <person name="Catrice O."/>
            <person name="Chaidir N."/>
            <person name="Claudel C."/>
            <person name="Donnadieu C."/>
            <person name="Faraut T."/>
            <person name="Fievet G."/>
            <person name="Helmstetter N."/>
            <person name="King M."/>
            <person name="Knapp S.J."/>
            <person name="Lai Z."/>
            <person name="Le Paslier M.C."/>
            <person name="Lippi Y."/>
            <person name="Lorenzon L."/>
            <person name="Mandel J.R."/>
            <person name="Marage G."/>
            <person name="Marchand G."/>
            <person name="Marquand E."/>
            <person name="Bret-Mestries E."/>
            <person name="Morien E."/>
            <person name="Nambeesan S."/>
            <person name="Nguyen T."/>
            <person name="Pegot-Espagnet P."/>
            <person name="Pouilly N."/>
            <person name="Raftis F."/>
            <person name="Sallet E."/>
            <person name="Schiex T."/>
            <person name="Thomas J."/>
            <person name="Vandecasteele C."/>
            <person name="Vares D."/>
            <person name="Vear F."/>
            <person name="Vautrin S."/>
            <person name="Crespi M."/>
            <person name="Mangin B."/>
            <person name="Burke J.M."/>
            <person name="Salse J."/>
            <person name="Munos S."/>
            <person name="Vincourt P."/>
            <person name="Rieseberg L.H."/>
            <person name="Langlade N.B."/>
        </authorList>
    </citation>
    <scope>NUCLEOTIDE SEQUENCE</scope>
    <source>
        <tissue evidence="2">Leaves</tissue>
    </source>
</reference>